<feature type="transmembrane region" description="Helical" evidence="17">
    <location>
        <begin position="269"/>
        <end position="290"/>
    </location>
</feature>
<keyword evidence="15 17" id="KW-0472">Membrane</keyword>
<keyword evidence="6 17" id="KW-0679">Respiratory chain</keyword>
<keyword evidence="14 17" id="KW-0496">Mitochondrion</keyword>
<keyword evidence="9 17" id="KW-1278">Translocase</keyword>
<keyword evidence="5" id="KW-0813">Transport</keyword>
<geneLocation type="mitochondrion" evidence="20"/>
<feature type="transmembrane region" description="Helical" evidence="17">
    <location>
        <begin position="151"/>
        <end position="170"/>
    </location>
</feature>
<dbReference type="InterPro" id="IPR010933">
    <property type="entry name" value="NADH_DH_su2_C"/>
</dbReference>
<dbReference type="GO" id="GO:0008137">
    <property type="term" value="F:NADH dehydrogenase (ubiquinone) activity"/>
    <property type="evidence" value="ECO:0007669"/>
    <property type="project" value="UniProtKB-EC"/>
</dbReference>
<evidence type="ECO:0000256" key="3">
    <source>
        <dbReference type="ARBA" id="ARBA00012944"/>
    </source>
</evidence>
<evidence type="ECO:0000256" key="1">
    <source>
        <dbReference type="ARBA" id="ARBA00004448"/>
    </source>
</evidence>
<evidence type="ECO:0000256" key="16">
    <source>
        <dbReference type="ARBA" id="ARBA00049551"/>
    </source>
</evidence>
<keyword evidence="10 17" id="KW-0249">Electron transport</keyword>
<keyword evidence="12 17" id="KW-0520">NAD</keyword>
<name>A0A518QNS6_9TELE</name>
<dbReference type="GO" id="GO:0005743">
    <property type="term" value="C:mitochondrial inner membrane"/>
    <property type="evidence" value="ECO:0007669"/>
    <property type="project" value="UniProtKB-SubCell"/>
</dbReference>
<evidence type="ECO:0000256" key="11">
    <source>
        <dbReference type="ARBA" id="ARBA00022989"/>
    </source>
</evidence>
<dbReference type="PANTHER" id="PTHR46552">
    <property type="entry name" value="NADH-UBIQUINONE OXIDOREDUCTASE CHAIN 2"/>
    <property type="match status" value="1"/>
</dbReference>
<comment type="subcellular location">
    <subcellularLocation>
        <location evidence="1 17">Mitochondrion inner membrane</location>
        <topology evidence="1 17">Multi-pass membrane protein</topology>
    </subcellularLocation>
</comment>
<evidence type="ECO:0000256" key="10">
    <source>
        <dbReference type="ARBA" id="ARBA00022982"/>
    </source>
</evidence>
<feature type="transmembrane region" description="Helical" evidence="17">
    <location>
        <begin position="322"/>
        <end position="345"/>
    </location>
</feature>
<protein>
    <recommendedName>
        <fullName evidence="4 17">NADH-ubiquinone oxidoreductase chain 2</fullName>
        <ecNumber evidence="3 17">7.1.1.2</ecNumber>
    </recommendedName>
</protein>
<dbReference type="PRINTS" id="PR01436">
    <property type="entry name" value="NADHDHGNASE2"/>
</dbReference>
<dbReference type="EC" id="7.1.1.2" evidence="3 17"/>
<sequence>MNPQMRAALLLTMVLSTLVTLFSSHWLLAWMGLELNSLAIIPLMAQPNRPRAVEAAMKYFLIQAAAASTLLLAALMNAWFSGQWSINAPAHPTPAAMITLALAMKLGLAPTHAWLPDIIQGLNLNLAMILVTWQKLAPFALLSQLQHSSPLLLTFLGFMSVLAGGWGGLNQTQLRKVLAYSSIAHLGWMLLMLQFSPYLTFLILLIYFAMTFSIFSIFLMNNAYSLNTLMSSWAKNPILAALAPVILLSLGGLPPLLGFIPKLTVIQELTYQGSVLLATLAALSTLLSFYFYMRLSYAAVLTLSPSNITGTLSWRLPSSPLSLPLSISTTMIVLMLPITPALAGLTHP</sequence>
<dbReference type="PANTHER" id="PTHR46552:SF1">
    <property type="entry name" value="NADH-UBIQUINONE OXIDOREDUCTASE CHAIN 2"/>
    <property type="match status" value="1"/>
</dbReference>
<evidence type="ECO:0000259" key="18">
    <source>
        <dbReference type="Pfam" id="PF00361"/>
    </source>
</evidence>
<keyword evidence="8 17" id="KW-0999">Mitochondrion inner membrane</keyword>
<evidence type="ECO:0000256" key="17">
    <source>
        <dbReference type="RuleBase" id="RU003403"/>
    </source>
</evidence>
<evidence type="ECO:0000256" key="2">
    <source>
        <dbReference type="ARBA" id="ARBA00007012"/>
    </source>
</evidence>
<reference evidence="20" key="1">
    <citation type="journal article" date="2019" name="Cell">
        <title>Relaxed Selection Limits Lifespan by Increasing Mutation Load.</title>
        <authorList>
            <person name="Cui R."/>
            <person name="Medeiros T."/>
            <person name="Willemsen D."/>
            <person name="Iasi L.N.M."/>
            <person name="Collier G.E."/>
            <person name="Graef M."/>
            <person name="Reichard M."/>
            <person name="Valenzano D.R."/>
        </authorList>
    </citation>
    <scope>NUCLEOTIDE SEQUENCE</scope>
    <source>
        <strain evidence="20">97/L</strain>
    </source>
</reference>
<dbReference type="Pfam" id="PF06444">
    <property type="entry name" value="NADH_dehy_S2_C"/>
    <property type="match status" value="1"/>
</dbReference>
<keyword evidence="7 17" id="KW-0812">Transmembrane</keyword>
<feature type="transmembrane region" description="Helical" evidence="17">
    <location>
        <begin position="57"/>
        <end position="80"/>
    </location>
</feature>
<comment type="function">
    <text evidence="17">Core subunit of the mitochondrial membrane respiratory chain NADH dehydrogenase (Complex I) which catalyzes electron transfer from NADH through the respiratory chain, using ubiquinone as an electron acceptor. Essential for the catalytic activity and assembly of complex I.</text>
</comment>
<feature type="transmembrane region" description="Helical" evidence="17">
    <location>
        <begin position="236"/>
        <end position="257"/>
    </location>
</feature>
<evidence type="ECO:0000313" key="20">
    <source>
        <dbReference type="EMBL" id="QDX07553.1"/>
    </source>
</evidence>
<comment type="similarity">
    <text evidence="2 17">Belongs to the complex I subunit 2 family.</text>
</comment>
<accession>A0A518QNS6</accession>
<feature type="transmembrane region" description="Helical" evidence="17">
    <location>
        <begin position="95"/>
        <end position="115"/>
    </location>
</feature>
<evidence type="ECO:0000256" key="8">
    <source>
        <dbReference type="ARBA" id="ARBA00022792"/>
    </source>
</evidence>
<gene>
    <name evidence="20" type="primary">ND2</name>
</gene>
<dbReference type="EMBL" id="MK784229">
    <property type="protein sequence ID" value="QDX07553.1"/>
    <property type="molecule type" value="Genomic_DNA"/>
</dbReference>
<dbReference type="GO" id="GO:0006120">
    <property type="term" value="P:mitochondrial electron transport, NADH to ubiquinone"/>
    <property type="evidence" value="ECO:0007669"/>
    <property type="project" value="InterPro"/>
</dbReference>
<evidence type="ECO:0000256" key="6">
    <source>
        <dbReference type="ARBA" id="ARBA00022660"/>
    </source>
</evidence>
<feature type="transmembrane region" description="Helical" evidence="17">
    <location>
        <begin position="201"/>
        <end position="224"/>
    </location>
</feature>
<dbReference type="InterPro" id="IPR050175">
    <property type="entry name" value="Complex_I_Subunit_2"/>
</dbReference>
<feature type="domain" description="NADH dehydrogenase subunit 2 C-terminal" evidence="19">
    <location>
        <begin position="290"/>
        <end position="342"/>
    </location>
</feature>
<evidence type="ECO:0000256" key="13">
    <source>
        <dbReference type="ARBA" id="ARBA00023075"/>
    </source>
</evidence>
<evidence type="ECO:0000256" key="4">
    <source>
        <dbReference type="ARBA" id="ARBA00021008"/>
    </source>
</evidence>
<proteinExistence type="inferred from homology"/>
<evidence type="ECO:0000256" key="5">
    <source>
        <dbReference type="ARBA" id="ARBA00022448"/>
    </source>
</evidence>
<keyword evidence="11 17" id="KW-1133">Transmembrane helix</keyword>
<evidence type="ECO:0000256" key="15">
    <source>
        <dbReference type="ARBA" id="ARBA00023136"/>
    </source>
</evidence>
<dbReference type="InterPro" id="IPR001750">
    <property type="entry name" value="ND/Mrp_TM"/>
</dbReference>
<evidence type="ECO:0000256" key="14">
    <source>
        <dbReference type="ARBA" id="ARBA00023128"/>
    </source>
</evidence>
<keyword evidence="13 17" id="KW-0830">Ubiquinone</keyword>
<evidence type="ECO:0000259" key="19">
    <source>
        <dbReference type="Pfam" id="PF06444"/>
    </source>
</evidence>
<evidence type="ECO:0000256" key="7">
    <source>
        <dbReference type="ARBA" id="ARBA00022692"/>
    </source>
</evidence>
<evidence type="ECO:0000256" key="9">
    <source>
        <dbReference type="ARBA" id="ARBA00022967"/>
    </source>
</evidence>
<comment type="catalytic activity">
    <reaction evidence="16 17">
        <text>a ubiquinone + NADH + 5 H(+)(in) = a ubiquinol + NAD(+) + 4 H(+)(out)</text>
        <dbReference type="Rhea" id="RHEA:29091"/>
        <dbReference type="Rhea" id="RHEA-COMP:9565"/>
        <dbReference type="Rhea" id="RHEA-COMP:9566"/>
        <dbReference type="ChEBI" id="CHEBI:15378"/>
        <dbReference type="ChEBI" id="CHEBI:16389"/>
        <dbReference type="ChEBI" id="CHEBI:17976"/>
        <dbReference type="ChEBI" id="CHEBI:57540"/>
        <dbReference type="ChEBI" id="CHEBI:57945"/>
        <dbReference type="EC" id="7.1.1.2"/>
    </reaction>
</comment>
<organism evidence="20">
    <name type="scientific">Callopanchax monroviae</name>
    <dbReference type="NCBI Taxonomy" id="748222"/>
    <lineage>
        <taxon>Eukaryota</taxon>
        <taxon>Metazoa</taxon>
        <taxon>Chordata</taxon>
        <taxon>Craniata</taxon>
        <taxon>Vertebrata</taxon>
        <taxon>Euteleostomi</taxon>
        <taxon>Actinopterygii</taxon>
        <taxon>Neopterygii</taxon>
        <taxon>Teleostei</taxon>
        <taxon>Neoteleostei</taxon>
        <taxon>Acanthomorphata</taxon>
        <taxon>Ovalentaria</taxon>
        <taxon>Atherinomorphae</taxon>
        <taxon>Cyprinodontiformes</taxon>
        <taxon>Nothobranchiidae</taxon>
        <taxon>Callopanchax</taxon>
    </lineage>
</organism>
<evidence type="ECO:0000256" key="12">
    <source>
        <dbReference type="ARBA" id="ARBA00023027"/>
    </source>
</evidence>
<dbReference type="InterPro" id="IPR003917">
    <property type="entry name" value="NADH_UbQ_OxRdtase_chain2"/>
</dbReference>
<feature type="transmembrane region" description="Helical" evidence="17">
    <location>
        <begin position="177"/>
        <end position="195"/>
    </location>
</feature>
<dbReference type="Pfam" id="PF00361">
    <property type="entry name" value="Proton_antipo_M"/>
    <property type="match status" value="1"/>
</dbReference>
<feature type="domain" description="NADH:quinone oxidoreductase/Mrp antiporter transmembrane" evidence="18">
    <location>
        <begin position="23"/>
        <end position="287"/>
    </location>
</feature>
<dbReference type="AlphaFoldDB" id="A0A518QNS6"/>